<gene>
    <name evidence="2" type="ORF">ACFQE1_21815</name>
</gene>
<feature type="non-terminal residue" evidence="2">
    <location>
        <position position="87"/>
    </location>
</feature>
<dbReference type="InterPro" id="IPR043816">
    <property type="entry name" value="DUF5798"/>
</dbReference>
<keyword evidence="1" id="KW-0175">Coiled coil</keyword>
<comment type="caution">
    <text evidence="2">The sequence shown here is derived from an EMBL/GenBank/DDBJ whole genome shotgun (WGS) entry which is preliminary data.</text>
</comment>
<evidence type="ECO:0000313" key="3">
    <source>
        <dbReference type="Proteomes" id="UP001596328"/>
    </source>
</evidence>
<accession>A0ABD5S5V0</accession>
<sequence length="87" mass="9372">MGLGGTAKKLQKVAEMAEDVYQRLNEVRDEVRRTQETVAETRDRVDGLESEVTEQRALIEAIAAEQGIDVESVRATAPDAEAGGADG</sequence>
<dbReference type="Proteomes" id="UP001596328">
    <property type="component" value="Unassembled WGS sequence"/>
</dbReference>
<keyword evidence="3" id="KW-1185">Reference proteome</keyword>
<dbReference type="Pfam" id="PF19111">
    <property type="entry name" value="DUF5798"/>
    <property type="match status" value="1"/>
</dbReference>
<proteinExistence type="predicted"/>
<feature type="coiled-coil region" evidence="1">
    <location>
        <begin position="7"/>
        <end position="65"/>
    </location>
</feature>
<dbReference type="AlphaFoldDB" id="A0ABD5S5V0"/>
<dbReference type="EMBL" id="JBHSWU010001554">
    <property type="protein sequence ID" value="MFC6726966.1"/>
    <property type="molecule type" value="Genomic_DNA"/>
</dbReference>
<protein>
    <submittedName>
        <fullName evidence="2">DUF5798 family protein</fullName>
    </submittedName>
</protein>
<name>A0ABD5S5V0_9EURY</name>
<evidence type="ECO:0000256" key="1">
    <source>
        <dbReference type="SAM" id="Coils"/>
    </source>
</evidence>
<evidence type="ECO:0000313" key="2">
    <source>
        <dbReference type="EMBL" id="MFC6726966.1"/>
    </source>
</evidence>
<organism evidence="2 3">
    <name type="scientific">Halobium palmae</name>
    <dbReference type="NCBI Taxonomy" id="1776492"/>
    <lineage>
        <taxon>Archaea</taxon>
        <taxon>Methanobacteriati</taxon>
        <taxon>Methanobacteriota</taxon>
        <taxon>Stenosarchaea group</taxon>
        <taxon>Halobacteria</taxon>
        <taxon>Halobacteriales</taxon>
        <taxon>Haloferacaceae</taxon>
        <taxon>Halobium</taxon>
    </lineage>
</organism>
<reference evidence="2 3" key="1">
    <citation type="journal article" date="2019" name="Int. J. Syst. Evol. Microbiol.">
        <title>The Global Catalogue of Microorganisms (GCM) 10K type strain sequencing project: providing services to taxonomists for standard genome sequencing and annotation.</title>
        <authorList>
            <consortium name="The Broad Institute Genomics Platform"/>
            <consortium name="The Broad Institute Genome Sequencing Center for Infectious Disease"/>
            <person name="Wu L."/>
            <person name="Ma J."/>
        </authorList>
    </citation>
    <scope>NUCLEOTIDE SEQUENCE [LARGE SCALE GENOMIC DNA]</scope>
    <source>
        <strain evidence="2 3">NBRC 111368</strain>
    </source>
</reference>